<feature type="transmembrane region" description="Helical" evidence="1">
    <location>
        <begin position="49"/>
        <end position="73"/>
    </location>
</feature>
<dbReference type="STRING" id="225324.SAMN02745126_01179"/>
<evidence type="ECO:0000313" key="3">
    <source>
        <dbReference type="Proteomes" id="UP000190092"/>
    </source>
</evidence>
<dbReference type="Proteomes" id="UP000190092">
    <property type="component" value="Unassembled WGS sequence"/>
</dbReference>
<organism evidence="2 3">
    <name type="scientific">Enhydrobacter aerosaccus</name>
    <dbReference type="NCBI Taxonomy" id="225324"/>
    <lineage>
        <taxon>Bacteria</taxon>
        <taxon>Pseudomonadati</taxon>
        <taxon>Pseudomonadota</taxon>
        <taxon>Alphaproteobacteria</taxon>
        <taxon>Hyphomicrobiales</taxon>
        <taxon>Enhydrobacter</taxon>
    </lineage>
</organism>
<gene>
    <name evidence="2" type="ORF">SAMN02745126_01179</name>
</gene>
<feature type="transmembrane region" description="Helical" evidence="1">
    <location>
        <begin position="85"/>
        <end position="108"/>
    </location>
</feature>
<keyword evidence="3" id="KW-1185">Reference proteome</keyword>
<keyword evidence="1" id="KW-1133">Transmembrane helix</keyword>
<protein>
    <submittedName>
        <fullName evidence="2">Uncharacterized protein</fullName>
    </submittedName>
</protein>
<feature type="transmembrane region" description="Helical" evidence="1">
    <location>
        <begin position="6"/>
        <end position="28"/>
    </location>
</feature>
<keyword evidence="1" id="KW-0472">Membrane</keyword>
<evidence type="ECO:0000256" key="1">
    <source>
        <dbReference type="SAM" id="Phobius"/>
    </source>
</evidence>
<dbReference type="AlphaFoldDB" id="A0A1T4KVF3"/>
<dbReference type="EMBL" id="FUWJ01000001">
    <property type="protein sequence ID" value="SJZ46415.1"/>
    <property type="molecule type" value="Genomic_DNA"/>
</dbReference>
<name>A0A1T4KVF3_9HYPH</name>
<reference evidence="3" key="1">
    <citation type="submission" date="2017-02" db="EMBL/GenBank/DDBJ databases">
        <authorList>
            <person name="Varghese N."/>
            <person name="Submissions S."/>
        </authorList>
    </citation>
    <scope>NUCLEOTIDE SEQUENCE [LARGE SCALE GENOMIC DNA]</scope>
    <source>
        <strain evidence="3">ATCC 27094</strain>
    </source>
</reference>
<sequence length="189" mass="21355">MKKRLMYLLELALVPVAALVVFLEQTLIRYLNVMMAAFARWTPVARVEAFLMGLPPWWAVLAFAAPSILILPVKLSALWFVAKGHFALAFGAVALGKVLATAILARLYRILRPNLMALAWFAWADRTFFAWRDWAYTFVRGLPAWQKAKALVHRLRSRAAELVSALVARYAAANERAGGSRWWNRKSSP</sequence>
<proteinExistence type="predicted"/>
<evidence type="ECO:0000313" key="2">
    <source>
        <dbReference type="EMBL" id="SJZ46415.1"/>
    </source>
</evidence>
<keyword evidence="1" id="KW-0812">Transmembrane</keyword>
<dbReference type="RefSeq" id="WP_170920801.1">
    <property type="nucleotide sequence ID" value="NZ_FUWJ01000001.1"/>
</dbReference>
<accession>A0A1T4KVF3</accession>